<evidence type="ECO:0000256" key="2">
    <source>
        <dbReference type="ARBA" id="ARBA00022679"/>
    </source>
</evidence>
<dbReference type="GO" id="GO:0003677">
    <property type="term" value="F:DNA binding"/>
    <property type="evidence" value="ECO:0007669"/>
    <property type="project" value="UniProtKB-KW"/>
</dbReference>
<keyword evidence="3" id="KW-0548">Nucleotidyltransferase</keyword>
<dbReference type="GO" id="GO:0004190">
    <property type="term" value="F:aspartic-type endopeptidase activity"/>
    <property type="evidence" value="ECO:0007669"/>
    <property type="project" value="UniProtKB-KW"/>
</dbReference>
<keyword evidence="13" id="KW-0238">DNA-binding</keyword>
<keyword evidence="8" id="KW-0378">Hydrolase</keyword>
<dbReference type="CDD" id="cd09274">
    <property type="entry name" value="RNase_HI_RT_Ty3"/>
    <property type="match status" value="1"/>
</dbReference>
<dbReference type="InterPro" id="IPR041373">
    <property type="entry name" value="RT_RNaseH"/>
</dbReference>
<accession>A0A6D2IM43</accession>
<keyword evidence="14" id="KW-0233">DNA recombination</keyword>
<dbReference type="InterPro" id="IPR041588">
    <property type="entry name" value="Integrase_H2C2"/>
</dbReference>
<dbReference type="InterPro" id="IPR012337">
    <property type="entry name" value="RNaseH-like_sf"/>
</dbReference>
<dbReference type="InterPro" id="IPR001584">
    <property type="entry name" value="Integrase_cat-core"/>
</dbReference>
<evidence type="ECO:0000256" key="13">
    <source>
        <dbReference type="ARBA" id="ARBA00023125"/>
    </source>
</evidence>
<evidence type="ECO:0000256" key="10">
    <source>
        <dbReference type="ARBA" id="ARBA00022908"/>
    </source>
</evidence>
<dbReference type="EMBL" id="CACVBM020001064">
    <property type="protein sequence ID" value="CAA7028201.1"/>
    <property type="molecule type" value="Genomic_DNA"/>
</dbReference>
<evidence type="ECO:0000256" key="9">
    <source>
        <dbReference type="ARBA" id="ARBA00022842"/>
    </source>
</evidence>
<dbReference type="PROSITE" id="PS50013">
    <property type="entry name" value="CHROMO_2"/>
    <property type="match status" value="1"/>
</dbReference>
<protein>
    <recommendedName>
        <fullName evidence="19">Integrase catalytic domain-containing protein</fullName>
    </recommendedName>
</protein>
<organism evidence="17 18">
    <name type="scientific">Microthlaspi erraticum</name>
    <dbReference type="NCBI Taxonomy" id="1685480"/>
    <lineage>
        <taxon>Eukaryota</taxon>
        <taxon>Viridiplantae</taxon>
        <taxon>Streptophyta</taxon>
        <taxon>Embryophyta</taxon>
        <taxon>Tracheophyta</taxon>
        <taxon>Spermatophyta</taxon>
        <taxon>Magnoliopsida</taxon>
        <taxon>eudicotyledons</taxon>
        <taxon>Gunneridae</taxon>
        <taxon>Pentapetalae</taxon>
        <taxon>rosids</taxon>
        <taxon>malvids</taxon>
        <taxon>Brassicales</taxon>
        <taxon>Brassicaceae</taxon>
        <taxon>Coluteocarpeae</taxon>
        <taxon>Microthlaspi</taxon>
    </lineage>
</organism>
<keyword evidence="11" id="KW-0695">RNA-directed DNA polymerase</keyword>
<gene>
    <name evidence="17" type="ORF">MERR_LOCUS15436</name>
</gene>
<keyword evidence="9" id="KW-0460">Magnesium</keyword>
<dbReference type="Gene3D" id="2.40.50.40">
    <property type="match status" value="1"/>
</dbReference>
<proteinExistence type="predicted"/>
<dbReference type="GO" id="GO:0015074">
    <property type="term" value="P:DNA integration"/>
    <property type="evidence" value="ECO:0007669"/>
    <property type="project" value="UniProtKB-KW"/>
</dbReference>
<sequence length="645" mass="74781">MQDKRPIAFFSHGFTPREQLKPAYERELMAIVMAVMKWKHYLVGRKFEVHTDQRSLKYLLEQKEVNLEYQRWLTKLLGFDFDIIYKPGCENKAADGLSRIPTTSALISTTFLSLTVPEVLQLQDLYREIEVDKHIQSLSEQTKMNPGSSSYEVINGLLWYKRRLVIPKDSAFIPIIIKQCHDSQMGGHSGVLKTVKRIQLAFQWQGMYKTVQNYVSECVICQQYKYSTLSPAGLLQPLPVPNSVWEDICMDFVEGLPVSGGYNVIFVVVDRLSKYSHFIGLRHPFSAVDVAQRFLSEVVKLHGFPRSIVSDRDKIFLSKFWKELFRLEGTTLNYSTAFHPQTDGQTEVLNRCLETYLRCFASGHPKTWFKFLMWAELWYNTSYHTSLKTSPFRVLYGREPPSLLKYENGSTSNFELEELLKERDVMLYEIKLQLQRAQQLMRDSANKHRRDVNFAVGDKVFLKLKPYRQQSVVKRLCPKLAARFFGPYEVLEKVGKVAYRLNLPEGSKIHPVFHVSQLRQALGSEQRLQPLPVAVTDLRTVDLVPEEVLAKRFSPTGCVELLIKWKNQPDHESTWVASAELFKQFPNDKLEDKLVFKGEGIDRIHNTYYRKRRRPLEALSEEDAETGKLLIEVEGFINSKKKANL</sequence>
<evidence type="ECO:0000256" key="1">
    <source>
        <dbReference type="ARBA" id="ARBA00022670"/>
    </source>
</evidence>
<evidence type="ECO:0000259" key="15">
    <source>
        <dbReference type="PROSITE" id="PS50013"/>
    </source>
</evidence>
<dbReference type="OrthoDB" id="1744105at2759"/>
<dbReference type="Pfam" id="PF17921">
    <property type="entry name" value="Integrase_H2C2"/>
    <property type="match status" value="1"/>
</dbReference>
<evidence type="ECO:0000256" key="6">
    <source>
        <dbReference type="ARBA" id="ARBA00022750"/>
    </source>
</evidence>
<evidence type="ECO:0000256" key="11">
    <source>
        <dbReference type="ARBA" id="ARBA00022918"/>
    </source>
</evidence>
<evidence type="ECO:0000256" key="3">
    <source>
        <dbReference type="ARBA" id="ARBA00022695"/>
    </source>
</evidence>
<keyword evidence="18" id="KW-1185">Reference proteome</keyword>
<dbReference type="Gene3D" id="1.10.340.70">
    <property type="match status" value="1"/>
</dbReference>
<keyword evidence="2" id="KW-0808">Transferase</keyword>
<evidence type="ECO:0000256" key="7">
    <source>
        <dbReference type="ARBA" id="ARBA00022759"/>
    </source>
</evidence>
<keyword evidence="12" id="KW-0239">DNA-directed DNA polymerase</keyword>
<dbReference type="Gene3D" id="3.10.20.370">
    <property type="match status" value="1"/>
</dbReference>
<keyword evidence="5" id="KW-0479">Metal-binding</keyword>
<keyword evidence="6" id="KW-0064">Aspartyl protease</keyword>
<dbReference type="InterPro" id="IPR043502">
    <property type="entry name" value="DNA/RNA_pol_sf"/>
</dbReference>
<dbReference type="Pfam" id="PF00385">
    <property type="entry name" value="Chromo"/>
    <property type="match status" value="1"/>
</dbReference>
<dbReference type="InterPro" id="IPR016197">
    <property type="entry name" value="Chromo-like_dom_sf"/>
</dbReference>
<dbReference type="InterPro" id="IPR000953">
    <property type="entry name" value="Chromo/chromo_shadow_dom"/>
</dbReference>
<evidence type="ECO:0000313" key="17">
    <source>
        <dbReference type="EMBL" id="CAA7028201.1"/>
    </source>
</evidence>
<evidence type="ECO:0008006" key="19">
    <source>
        <dbReference type="Google" id="ProtNLM"/>
    </source>
</evidence>
<dbReference type="Pfam" id="PF17917">
    <property type="entry name" value="RT_RNaseH"/>
    <property type="match status" value="1"/>
</dbReference>
<dbReference type="SUPFAM" id="SSF56672">
    <property type="entry name" value="DNA/RNA polymerases"/>
    <property type="match status" value="1"/>
</dbReference>
<dbReference type="PANTHER" id="PTHR37984">
    <property type="entry name" value="PROTEIN CBG26694"/>
    <property type="match status" value="1"/>
</dbReference>
<dbReference type="SUPFAM" id="SSF54160">
    <property type="entry name" value="Chromo domain-like"/>
    <property type="match status" value="1"/>
</dbReference>
<feature type="domain" description="Chromo" evidence="15">
    <location>
        <begin position="543"/>
        <end position="581"/>
    </location>
</feature>
<reference evidence="17" key="1">
    <citation type="submission" date="2020-01" db="EMBL/GenBank/DDBJ databases">
        <authorList>
            <person name="Mishra B."/>
        </authorList>
    </citation>
    <scope>NUCLEOTIDE SEQUENCE [LARGE SCALE GENOMIC DNA]</scope>
</reference>
<dbReference type="GO" id="GO:0004519">
    <property type="term" value="F:endonuclease activity"/>
    <property type="evidence" value="ECO:0007669"/>
    <property type="project" value="UniProtKB-KW"/>
</dbReference>
<dbReference type="PROSITE" id="PS50994">
    <property type="entry name" value="INTEGRASE"/>
    <property type="match status" value="1"/>
</dbReference>
<dbReference type="GO" id="GO:0006508">
    <property type="term" value="P:proteolysis"/>
    <property type="evidence" value="ECO:0007669"/>
    <property type="project" value="UniProtKB-KW"/>
</dbReference>
<evidence type="ECO:0000256" key="4">
    <source>
        <dbReference type="ARBA" id="ARBA00022722"/>
    </source>
</evidence>
<name>A0A6D2IM43_9BRAS</name>
<keyword evidence="1" id="KW-0645">Protease</keyword>
<dbReference type="PANTHER" id="PTHR37984:SF5">
    <property type="entry name" value="PROTEIN NYNRIN-LIKE"/>
    <property type="match status" value="1"/>
</dbReference>
<comment type="caution">
    <text evidence="17">The sequence shown here is derived from an EMBL/GenBank/DDBJ whole genome shotgun (WGS) entry which is preliminary data.</text>
</comment>
<evidence type="ECO:0000256" key="5">
    <source>
        <dbReference type="ARBA" id="ARBA00022723"/>
    </source>
</evidence>
<dbReference type="GO" id="GO:0006310">
    <property type="term" value="P:DNA recombination"/>
    <property type="evidence" value="ECO:0007669"/>
    <property type="project" value="UniProtKB-KW"/>
</dbReference>
<dbReference type="Proteomes" id="UP000467841">
    <property type="component" value="Unassembled WGS sequence"/>
</dbReference>
<dbReference type="AlphaFoldDB" id="A0A6D2IM43"/>
<keyword evidence="7" id="KW-0255">Endonuclease</keyword>
<dbReference type="InterPro" id="IPR056924">
    <property type="entry name" value="SH3_Tf2-1"/>
</dbReference>
<dbReference type="GO" id="GO:0003887">
    <property type="term" value="F:DNA-directed DNA polymerase activity"/>
    <property type="evidence" value="ECO:0007669"/>
    <property type="project" value="UniProtKB-KW"/>
</dbReference>
<evidence type="ECO:0000259" key="16">
    <source>
        <dbReference type="PROSITE" id="PS50994"/>
    </source>
</evidence>
<dbReference type="GO" id="GO:0003964">
    <property type="term" value="F:RNA-directed DNA polymerase activity"/>
    <property type="evidence" value="ECO:0007669"/>
    <property type="project" value="UniProtKB-KW"/>
</dbReference>
<dbReference type="GO" id="GO:0046872">
    <property type="term" value="F:metal ion binding"/>
    <property type="evidence" value="ECO:0007669"/>
    <property type="project" value="UniProtKB-KW"/>
</dbReference>
<evidence type="ECO:0000256" key="8">
    <source>
        <dbReference type="ARBA" id="ARBA00022801"/>
    </source>
</evidence>
<dbReference type="InterPro" id="IPR050951">
    <property type="entry name" value="Retrovirus_Pol_polyprotein"/>
</dbReference>
<evidence type="ECO:0000313" key="18">
    <source>
        <dbReference type="Proteomes" id="UP000467841"/>
    </source>
</evidence>
<keyword evidence="4" id="KW-0540">Nuclease</keyword>
<dbReference type="InterPro" id="IPR036397">
    <property type="entry name" value="RNaseH_sf"/>
</dbReference>
<keyword evidence="10" id="KW-0229">DNA integration</keyword>
<evidence type="ECO:0000256" key="12">
    <source>
        <dbReference type="ARBA" id="ARBA00022932"/>
    </source>
</evidence>
<dbReference type="Pfam" id="PF24626">
    <property type="entry name" value="SH3_Tf2-1"/>
    <property type="match status" value="1"/>
</dbReference>
<dbReference type="InterPro" id="IPR023780">
    <property type="entry name" value="Chromo_domain"/>
</dbReference>
<evidence type="ECO:0000256" key="14">
    <source>
        <dbReference type="ARBA" id="ARBA00023172"/>
    </source>
</evidence>
<dbReference type="Gene3D" id="3.30.420.10">
    <property type="entry name" value="Ribonuclease H-like superfamily/Ribonuclease H"/>
    <property type="match status" value="1"/>
</dbReference>
<dbReference type="SUPFAM" id="SSF53098">
    <property type="entry name" value="Ribonuclease H-like"/>
    <property type="match status" value="1"/>
</dbReference>
<feature type="domain" description="Integrase catalytic" evidence="16">
    <location>
        <begin position="235"/>
        <end position="399"/>
    </location>
</feature>